<evidence type="ECO:0000313" key="8">
    <source>
        <dbReference type="Proteomes" id="UP000718793"/>
    </source>
</evidence>
<dbReference type="PANTHER" id="PTHR17224">
    <property type="entry name" value="PEPTIDYL-TRNA HYDROLASE"/>
    <property type="match status" value="1"/>
</dbReference>
<feature type="binding site" evidence="4">
    <location>
        <position position="14"/>
    </location>
    <ligand>
        <name>tRNA</name>
        <dbReference type="ChEBI" id="CHEBI:17843"/>
    </ligand>
</feature>
<comment type="catalytic activity">
    <reaction evidence="4 5">
        <text>an N-acyl-L-alpha-aminoacyl-tRNA + H2O = an N-acyl-L-amino acid + a tRNA + H(+)</text>
        <dbReference type="Rhea" id="RHEA:54448"/>
        <dbReference type="Rhea" id="RHEA-COMP:10123"/>
        <dbReference type="Rhea" id="RHEA-COMP:13883"/>
        <dbReference type="ChEBI" id="CHEBI:15377"/>
        <dbReference type="ChEBI" id="CHEBI:15378"/>
        <dbReference type="ChEBI" id="CHEBI:59874"/>
        <dbReference type="ChEBI" id="CHEBI:78442"/>
        <dbReference type="ChEBI" id="CHEBI:138191"/>
        <dbReference type="EC" id="3.1.1.29"/>
    </reaction>
</comment>
<dbReference type="EC" id="3.1.1.29" evidence="1 4"/>
<keyword evidence="4" id="KW-0820">tRNA-binding</keyword>
<feature type="active site" description="Proton acceptor" evidence="4">
    <location>
        <position position="19"/>
    </location>
</feature>
<dbReference type="PANTHER" id="PTHR17224:SF1">
    <property type="entry name" value="PEPTIDYL-TRNA HYDROLASE"/>
    <property type="match status" value="1"/>
</dbReference>
<comment type="function">
    <text evidence="4">Catalyzes the release of premature peptidyl moieties from peptidyl-tRNA molecules trapped in stalled 50S ribosomal subunits, and thus maintains levels of free tRNAs and 50S ribosomes.</text>
</comment>
<evidence type="ECO:0000256" key="4">
    <source>
        <dbReference type="HAMAP-Rule" id="MF_00083"/>
    </source>
</evidence>
<feature type="site" description="Discriminates between blocked and unblocked aminoacyl-tRNA" evidence="4">
    <location>
        <position position="9"/>
    </location>
</feature>
<proteinExistence type="inferred from homology"/>
<reference evidence="7" key="1">
    <citation type="submission" date="2021-06" db="EMBL/GenBank/DDBJ databases">
        <title>Novel Mycoplasma species detected in California sea lions (Zalophus californianus) from the USA.</title>
        <authorList>
            <person name="Volokhov D.V."/>
            <person name="Furtak V.A."/>
            <person name="Zagorodnyaya T.A."/>
        </authorList>
    </citation>
    <scope>NUCLEOTIDE SEQUENCE [LARGE SCALE GENOMIC DNA]</scope>
    <source>
        <strain evidence="7">CSL 5346</strain>
    </source>
</reference>
<dbReference type="PROSITE" id="PS01195">
    <property type="entry name" value="PEPT_TRNA_HYDROL_1"/>
    <property type="match status" value="1"/>
</dbReference>
<comment type="caution">
    <text evidence="7">The sequence shown here is derived from an EMBL/GenBank/DDBJ whole genome shotgun (WGS) entry which is preliminary data.</text>
</comment>
<dbReference type="GO" id="GO:0004045">
    <property type="term" value="F:peptidyl-tRNA hydrolase activity"/>
    <property type="evidence" value="ECO:0007669"/>
    <property type="project" value="UniProtKB-EC"/>
</dbReference>
<comment type="function">
    <text evidence="4">Hydrolyzes ribosome-free peptidyl-tRNAs (with 1 or more amino acids incorporated), which drop off the ribosome during protein synthesis, or as a result of ribosome stalling.</text>
</comment>
<feature type="binding site" evidence="4">
    <location>
        <position position="61"/>
    </location>
    <ligand>
        <name>tRNA</name>
        <dbReference type="ChEBI" id="CHEBI:17843"/>
    </ligand>
</feature>
<dbReference type="EMBL" id="JAHMHH010000001">
    <property type="protein sequence ID" value="MBU4692132.1"/>
    <property type="molecule type" value="Genomic_DNA"/>
</dbReference>
<feature type="binding site" evidence="4">
    <location>
        <position position="63"/>
    </location>
    <ligand>
        <name>tRNA</name>
        <dbReference type="ChEBI" id="CHEBI:17843"/>
    </ligand>
</feature>
<dbReference type="InterPro" id="IPR018171">
    <property type="entry name" value="Pept_tRNA_hydro_CS"/>
</dbReference>
<evidence type="ECO:0000256" key="3">
    <source>
        <dbReference type="ARBA" id="ARBA00050038"/>
    </source>
</evidence>
<comment type="subcellular location">
    <subcellularLocation>
        <location evidence="4">Cytoplasm</location>
    </subcellularLocation>
</comment>
<evidence type="ECO:0000313" key="7">
    <source>
        <dbReference type="EMBL" id="MBU4692132.1"/>
    </source>
</evidence>
<dbReference type="NCBIfam" id="TIGR00447">
    <property type="entry name" value="pth"/>
    <property type="match status" value="1"/>
</dbReference>
<evidence type="ECO:0000256" key="2">
    <source>
        <dbReference type="ARBA" id="ARBA00038063"/>
    </source>
</evidence>
<comment type="subunit">
    <text evidence="4">Monomer.</text>
</comment>
<dbReference type="Proteomes" id="UP000718793">
    <property type="component" value="Unassembled WGS sequence"/>
</dbReference>
<keyword evidence="4" id="KW-0694">RNA-binding</keyword>
<dbReference type="RefSeq" id="WP_216488446.1">
    <property type="nucleotide sequence ID" value="NZ_JAHMHH010000001.1"/>
</dbReference>
<evidence type="ECO:0000256" key="6">
    <source>
        <dbReference type="RuleBase" id="RU004320"/>
    </source>
</evidence>
<dbReference type="HAMAP" id="MF_00083">
    <property type="entry name" value="Pept_tRNA_hydro_bact"/>
    <property type="match status" value="1"/>
</dbReference>
<evidence type="ECO:0000256" key="1">
    <source>
        <dbReference type="ARBA" id="ARBA00013260"/>
    </source>
</evidence>
<organism evidence="7 8">
    <name type="scientific">Mycoplasma zalophi</name>
    <dbReference type="NCBI Taxonomy" id="191287"/>
    <lineage>
        <taxon>Bacteria</taxon>
        <taxon>Bacillati</taxon>
        <taxon>Mycoplasmatota</taxon>
        <taxon>Mollicutes</taxon>
        <taxon>Mycoplasmataceae</taxon>
        <taxon>Mycoplasma</taxon>
    </lineage>
</organism>
<keyword evidence="8" id="KW-1185">Reference proteome</keyword>
<feature type="site" description="Stabilizes the basic form of H active site to accept a proton" evidence="4">
    <location>
        <position position="88"/>
    </location>
</feature>
<name>A0ABS6DP87_9MOLU</name>
<gene>
    <name evidence="4 7" type="primary">pth</name>
    <name evidence="7" type="ORF">KQ875_00775</name>
</gene>
<dbReference type="CDD" id="cd00462">
    <property type="entry name" value="PTH"/>
    <property type="match status" value="1"/>
</dbReference>
<protein>
    <recommendedName>
        <fullName evidence="3 4">Peptidyl-tRNA hydrolase</fullName>
        <shortName evidence="4">Pth</shortName>
        <ecNumber evidence="1 4">3.1.1.29</ecNumber>
    </recommendedName>
</protein>
<feature type="binding site" evidence="4">
    <location>
        <position position="109"/>
    </location>
    <ligand>
        <name>tRNA</name>
        <dbReference type="ChEBI" id="CHEBI:17843"/>
    </ligand>
</feature>
<comment type="similarity">
    <text evidence="2 4 6">Belongs to the PTH family.</text>
</comment>
<keyword evidence="4 5" id="KW-0378">Hydrolase</keyword>
<sequence length="184" mass="20770">MKLIIGLGNPGEIYENTRHNIGFMVVDSLVKKLELENSWKEKFKGEFVKGDDFIIAKPLTYMNLSGDFVQQIVQFFKISINDIIIVYDDMDHAIGKAVVKTTGSAGGHNGMADIINKLNTKDLKRLKIGIGRPTYNTKDFVLGKIPAADQETFNKTINRSVEFLETFLFNDIRFAITQFNTQAD</sequence>
<keyword evidence="4" id="KW-0963">Cytoplasm</keyword>
<accession>A0ABS6DP87</accession>
<dbReference type="Pfam" id="PF01195">
    <property type="entry name" value="Pept_tRNA_hydro"/>
    <property type="match status" value="1"/>
</dbReference>
<dbReference type="InterPro" id="IPR001328">
    <property type="entry name" value="Pept_tRNA_hydro"/>
</dbReference>
<evidence type="ECO:0000256" key="5">
    <source>
        <dbReference type="RuleBase" id="RU000673"/>
    </source>
</evidence>